<dbReference type="GO" id="GO:0008270">
    <property type="term" value="F:zinc ion binding"/>
    <property type="evidence" value="ECO:0007669"/>
    <property type="project" value="UniProtKB-KW"/>
</dbReference>
<evidence type="ECO:0000256" key="8">
    <source>
        <dbReference type="ARBA" id="ARBA00023306"/>
    </source>
</evidence>
<evidence type="ECO:0000256" key="1">
    <source>
        <dbReference type="ARBA" id="ARBA00004123"/>
    </source>
</evidence>
<dbReference type="GO" id="GO:0007064">
    <property type="term" value="P:mitotic sister chromatid cohesion"/>
    <property type="evidence" value="ECO:0007669"/>
    <property type="project" value="TreeGrafter"/>
</dbReference>
<keyword evidence="7" id="KW-0539">Nucleus</keyword>
<evidence type="ECO:0000256" key="7">
    <source>
        <dbReference type="ARBA" id="ARBA00023242"/>
    </source>
</evidence>
<evidence type="ECO:0000256" key="2">
    <source>
        <dbReference type="ARBA" id="ARBA00005816"/>
    </source>
</evidence>
<keyword evidence="14" id="KW-1185">Reference proteome</keyword>
<dbReference type="GO" id="GO:0005634">
    <property type="term" value="C:nucleus"/>
    <property type="evidence" value="ECO:0007669"/>
    <property type="project" value="UniProtKB-SubCell"/>
</dbReference>
<feature type="compositionally biased region" description="Low complexity" evidence="10">
    <location>
        <begin position="7"/>
        <end position="23"/>
    </location>
</feature>
<organism evidence="13 14">
    <name type="scientific">Russula ochroleuca</name>
    <dbReference type="NCBI Taxonomy" id="152965"/>
    <lineage>
        <taxon>Eukaryota</taxon>
        <taxon>Fungi</taxon>
        <taxon>Dikarya</taxon>
        <taxon>Basidiomycota</taxon>
        <taxon>Agaricomycotina</taxon>
        <taxon>Agaricomycetes</taxon>
        <taxon>Russulales</taxon>
        <taxon>Russulaceae</taxon>
        <taxon>Russula</taxon>
    </lineage>
</organism>
<evidence type="ECO:0000256" key="9">
    <source>
        <dbReference type="ARBA" id="ARBA00023315"/>
    </source>
</evidence>
<feature type="domain" description="N-acetyltransferase ESCO zinc-finger" evidence="11">
    <location>
        <begin position="83"/>
        <end position="120"/>
    </location>
</feature>
<evidence type="ECO:0000256" key="3">
    <source>
        <dbReference type="ARBA" id="ARBA00022679"/>
    </source>
</evidence>
<dbReference type="InterPro" id="IPR028005">
    <property type="entry name" value="AcTrfase_ESCO_Znf_dom"/>
</dbReference>
<evidence type="ECO:0000256" key="5">
    <source>
        <dbReference type="ARBA" id="ARBA00022771"/>
    </source>
</evidence>
<evidence type="ECO:0000313" key="13">
    <source>
        <dbReference type="EMBL" id="KAF8478644.1"/>
    </source>
</evidence>
<accession>A0A9P5MTT4</accession>
<evidence type="ECO:0000259" key="12">
    <source>
        <dbReference type="Pfam" id="PF13880"/>
    </source>
</evidence>
<dbReference type="AlphaFoldDB" id="A0A9P5MTT4"/>
<name>A0A9P5MTT4_9AGAM</name>
<dbReference type="EMBL" id="WHVB01000011">
    <property type="protein sequence ID" value="KAF8478644.1"/>
    <property type="molecule type" value="Genomic_DNA"/>
</dbReference>
<evidence type="ECO:0000313" key="14">
    <source>
        <dbReference type="Proteomes" id="UP000759537"/>
    </source>
</evidence>
<protein>
    <recommendedName>
        <fullName evidence="15">N-acetyltransferase ECO1</fullName>
    </recommendedName>
</protein>
<dbReference type="InterPro" id="IPR028009">
    <property type="entry name" value="ESCO_Acetyltransf_dom"/>
</dbReference>
<dbReference type="PANTHER" id="PTHR45884">
    <property type="entry name" value="N-ACETYLTRANSFERASE ECO"/>
    <property type="match status" value="1"/>
</dbReference>
<keyword evidence="9" id="KW-0012">Acyltransferase</keyword>
<dbReference type="Pfam" id="PF13878">
    <property type="entry name" value="zf-C2H2_3"/>
    <property type="match status" value="1"/>
</dbReference>
<dbReference type="OrthoDB" id="428854at2759"/>
<reference evidence="13" key="1">
    <citation type="submission" date="2019-10" db="EMBL/GenBank/DDBJ databases">
        <authorList>
            <consortium name="DOE Joint Genome Institute"/>
            <person name="Kuo A."/>
            <person name="Miyauchi S."/>
            <person name="Kiss E."/>
            <person name="Drula E."/>
            <person name="Kohler A."/>
            <person name="Sanchez-Garcia M."/>
            <person name="Andreopoulos B."/>
            <person name="Barry K.W."/>
            <person name="Bonito G."/>
            <person name="Buee M."/>
            <person name="Carver A."/>
            <person name="Chen C."/>
            <person name="Cichocki N."/>
            <person name="Clum A."/>
            <person name="Culley D."/>
            <person name="Crous P.W."/>
            <person name="Fauchery L."/>
            <person name="Girlanda M."/>
            <person name="Hayes R."/>
            <person name="Keri Z."/>
            <person name="LaButti K."/>
            <person name="Lipzen A."/>
            <person name="Lombard V."/>
            <person name="Magnuson J."/>
            <person name="Maillard F."/>
            <person name="Morin E."/>
            <person name="Murat C."/>
            <person name="Nolan M."/>
            <person name="Ohm R."/>
            <person name="Pangilinan J."/>
            <person name="Pereira M."/>
            <person name="Perotto S."/>
            <person name="Peter M."/>
            <person name="Riley R."/>
            <person name="Sitrit Y."/>
            <person name="Stielow B."/>
            <person name="Szollosi G."/>
            <person name="Zifcakova L."/>
            <person name="Stursova M."/>
            <person name="Spatafora J.W."/>
            <person name="Tedersoo L."/>
            <person name="Vaario L.-M."/>
            <person name="Yamada A."/>
            <person name="Yan M."/>
            <person name="Wang P."/>
            <person name="Xu J."/>
            <person name="Bruns T."/>
            <person name="Baldrian P."/>
            <person name="Vilgalys R."/>
            <person name="Henrissat B."/>
            <person name="Grigoriev I.V."/>
            <person name="Hibbett D."/>
            <person name="Nagy L.G."/>
            <person name="Martin F.M."/>
        </authorList>
    </citation>
    <scope>NUCLEOTIDE SEQUENCE</scope>
    <source>
        <strain evidence="13">Prilba</strain>
    </source>
</reference>
<comment type="subcellular location">
    <subcellularLocation>
        <location evidence="1">Nucleus</location>
    </subcellularLocation>
</comment>
<sequence>MRTYTTSRSSRVPLRSSSPSDLSSQEHSRKRPLSERLAFHNIPQPLKRARTTASRSTPISKHKPKPKHKYKSKEDRPPKGLTQLHFTIDSSILRTCSLCDLTYTKGAPEDETLHTSHCARVQRGMQWRRDEERSSPEAQVSEIATGVKLKDGKSGRIISVNADAGGKIGSKLATLLQTISLHLSSPPLTRDVLRVSKVYLFLLPSEKSLPGETIAGCVIATHISTAMAIASPAEVQGPAAETPSDTKPVQPATARLVSVDTNSSLFCRPEPLSTPMGIPRVFVPSAYQRRGIALRLLDAAAASFVHGCPLKPCRGEVAFTQPTASGKALMEKWGGGGVRIYQE</sequence>
<keyword evidence="4" id="KW-0479">Metal-binding</keyword>
<dbReference type="Pfam" id="PF13880">
    <property type="entry name" value="Acetyltransf_13"/>
    <property type="match status" value="1"/>
</dbReference>
<evidence type="ECO:0000256" key="6">
    <source>
        <dbReference type="ARBA" id="ARBA00022833"/>
    </source>
</evidence>
<feature type="region of interest" description="Disordered" evidence="10">
    <location>
        <begin position="1"/>
        <end position="81"/>
    </location>
</feature>
<feature type="compositionally biased region" description="Basic residues" evidence="10">
    <location>
        <begin position="60"/>
        <end position="71"/>
    </location>
</feature>
<dbReference type="Proteomes" id="UP000759537">
    <property type="component" value="Unassembled WGS sequence"/>
</dbReference>
<dbReference type="PANTHER" id="PTHR45884:SF2">
    <property type="entry name" value="N-ACETYLTRANSFERASE ECO"/>
    <property type="match status" value="1"/>
</dbReference>
<reference evidence="13" key="2">
    <citation type="journal article" date="2020" name="Nat. Commun.">
        <title>Large-scale genome sequencing of mycorrhizal fungi provides insights into the early evolution of symbiotic traits.</title>
        <authorList>
            <person name="Miyauchi S."/>
            <person name="Kiss E."/>
            <person name="Kuo A."/>
            <person name="Drula E."/>
            <person name="Kohler A."/>
            <person name="Sanchez-Garcia M."/>
            <person name="Morin E."/>
            <person name="Andreopoulos B."/>
            <person name="Barry K.W."/>
            <person name="Bonito G."/>
            <person name="Buee M."/>
            <person name="Carver A."/>
            <person name="Chen C."/>
            <person name="Cichocki N."/>
            <person name="Clum A."/>
            <person name="Culley D."/>
            <person name="Crous P.W."/>
            <person name="Fauchery L."/>
            <person name="Girlanda M."/>
            <person name="Hayes R.D."/>
            <person name="Keri Z."/>
            <person name="LaButti K."/>
            <person name="Lipzen A."/>
            <person name="Lombard V."/>
            <person name="Magnuson J."/>
            <person name="Maillard F."/>
            <person name="Murat C."/>
            <person name="Nolan M."/>
            <person name="Ohm R.A."/>
            <person name="Pangilinan J."/>
            <person name="Pereira M.F."/>
            <person name="Perotto S."/>
            <person name="Peter M."/>
            <person name="Pfister S."/>
            <person name="Riley R."/>
            <person name="Sitrit Y."/>
            <person name="Stielow J.B."/>
            <person name="Szollosi G."/>
            <person name="Zifcakova L."/>
            <person name="Stursova M."/>
            <person name="Spatafora J.W."/>
            <person name="Tedersoo L."/>
            <person name="Vaario L.M."/>
            <person name="Yamada A."/>
            <person name="Yan M."/>
            <person name="Wang P."/>
            <person name="Xu J."/>
            <person name="Bruns T."/>
            <person name="Baldrian P."/>
            <person name="Vilgalys R."/>
            <person name="Dunand C."/>
            <person name="Henrissat B."/>
            <person name="Grigoriev I.V."/>
            <person name="Hibbett D."/>
            <person name="Nagy L.G."/>
            <person name="Martin F.M."/>
        </authorList>
    </citation>
    <scope>NUCLEOTIDE SEQUENCE</scope>
    <source>
        <strain evidence="13">Prilba</strain>
    </source>
</reference>
<evidence type="ECO:0000256" key="10">
    <source>
        <dbReference type="SAM" id="MobiDB-lite"/>
    </source>
</evidence>
<evidence type="ECO:0000256" key="4">
    <source>
        <dbReference type="ARBA" id="ARBA00022723"/>
    </source>
</evidence>
<dbReference type="GO" id="GO:0000785">
    <property type="term" value="C:chromatin"/>
    <property type="evidence" value="ECO:0007669"/>
    <property type="project" value="TreeGrafter"/>
</dbReference>
<keyword evidence="3" id="KW-0808">Transferase</keyword>
<keyword evidence="8" id="KW-0131">Cell cycle</keyword>
<evidence type="ECO:0008006" key="15">
    <source>
        <dbReference type="Google" id="ProtNLM"/>
    </source>
</evidence>
<dbReference type="GO" id="GO:0061733">
    <property type="term" value="F:protein-lysine-acetyltransferase activity"/>
    <property type="evidence" value="ECO:0007669"/>
    <property type="project" value="TreeGrafter"/>
</dbReference>
<keyword evidence="5" id="KW-0863">Zinc-finger</keyword>
<evidence type="ECO:0000259" key="11">
    <source>
        <dbReference type="Pfam" id="PF13878"/>
    </source>
</evidence>
<feature type="domain" description="N-acetyltransferase ESCO acetyl-transferase" evidence="12">
    <location>
        <begin position="276"/>
        <end position="336"/>
    </location>
</feature>
<keyword evidence="6" id="KW-0862">Zinc</keyword>
<feature type="compositionally biased region" description="Basic and acidic residues" evidence="10">
    <location>
        <begin position="24"/>
        <end position="38"/>
    </location>
</feature>
<gene>
    <name evidence="13" type="ORF">DFH94DRAFT_794697</name>
</gene>
<proteinExistence type="inferred from homology"/>
<comment type="caution">
    <text evidence="13">The sequence shown here is derived from an EMBL/GenBank/DDBJ whole genome shotgun (WGS) entry which is preliminary data.</text>
</comment>
<comment type="similarity">
    <text evidence="2">Belongs to the acetyltransferase family. ECO subfamily.</text>
</comment>